<dbReference type="EMBL" id="SMCX01000011">
    <property type="protein sequence ID" value="TCW23645.1"/>
    <property type="molecule type" value="Genomic_DNA"/>
</dbReference>
<gene>
    <name evidence="1" type="ORF">EDD19_11181</name>
</gene>
<organism evidence="1 2">
    <name type="scientific">Dietzia cinnamea</name>
    <dbReference type="NCBI Taxonomy" id="321318"/>
    <lineage>
        <taxon>Bacteria</taxon>
        <taxon>Bacillati</taxon>
        <taxon>Actinomycetota</taxon>
        <taxon>Actinomycetes</taxon>
        <taxon>Mycobacteriales</taxon>
        <taxon>Dietziaceae</taxon>
        <taxon>Dietzia</taxon>
    </lineage>
</organism>
<accession>A0A4R3ZTM6</accession>
<proteinExistence type="predicted"/>
<protein>
    <submittedName>
        <fullName evidence="1">Uncharacterized protein</fullName>
    </submittedName>
</protein>
<reference evidence="1 2" key="1">
    <citation type="submission" date="2019-03" db="EMBL/GenBank/DDBJ databases">
        <title>Root nodule microbial communities of legume samples collected from USA, Mexico and Botswana.</title>
        <authorList>
            <person name="Hirsch A."/>
        </authorList>
    </citation>
    <scope>NUCLEOTIDE SEQUENCE [LARGE SCALE GENOMIC DNA]</scope>
    <source>
        <strain evidence="1 2">55</strain>
    </source>
</reference>
<evidence type="ECO:0000313" key="2">
    <source>
        <dbReference type="Proteomes" id="UP000295805"/>
    </source>
</evidence>
<name>A0A4R3ZTM6_9ACTN</name>
<evidence type="ECO:0000313" key="1">
    <source>
        <dbReference type="EMBL" id="TCW23645.1"/>
    </source>
</evidence>
<dbReference type="AlphaFoldDB" id="A0A4R3ZTM6"/>
<dbReference type="Proteomes" id="UP000295805">
    <property type="component" value="Unassembled WGS sequence"/>
</dbReference>
<sequence>MWMWKYTMSPSGSTAASDHSDAVDSANIVVAISP</sequence>
<comment type="caution">
    <text evidence="1">The sequence shown here is derived from an EMBL/GenBank/DDBJ whole genome shotgun (WGS) entry which is preliminary data.</text>
</comment>